<keyword evidence="4 8" id="KW-0808">Transferase</keyword>
<comment type="similarity">
    <text evidence="2 8">Belongs to the glycosyltransferase 92 family.</text>
</comment>
<comment type="caution">
    <text evidence="9">The sequence shown here is derived from an EMBL/GenBank/DDBJ whole genome shotgun (WGS) entry which is preliminary data.</text>
</comment>
<sequence>MFHSSMARKLRIILLYVVVLFVFFVSVYYHYLHNSLPFFVTTTTTITNITTYSNTIQQNFNIFNNSIKNNNTIDVNQPKKKKKKSIFSEVIIVSQFETVSVLLPDWEVLVIVSPEDTQRLLYSLRGHDHDFVCVHYTTEVTPARLSGNFTFPDRVTFRCHLPVRARKRLPFKQPVLRRLPDESPVTFVKSRILLIWSNLLYDALTPDDDENMVIVFAKGLIKKQDIVRDPSEFQCIFGDEINGVRTEVKTSMLEVFRCERPNLKDVSMSVSLEIISERRVVPSVAYYTPTPGKLDSLVNKKSLLCACTMVYNVAKFLKEWVYYHSRIGVERFILYDNGSDDDLENVVIELNQEGYHVDTYFWLWQKTQEAGFSHSAVYAKGSCMWMMYLDVDEFVYSPKWSSSKTPSVSMLQSLVKKHGYDGVKLNNANGGHYLFDHSSVFDTSMSSEKLDLPVPHNAVVGQISIGCHEFGPSNQRVHPVMGVTQGYNCRMEAQNRHKSIVLLEAIDDSLHNVIHHFKLKKGYRSIMLSPRRMMVNHYKYQAWPEFKAKFRRRVSAYVVDWSLAVNLKSQDRPKGLGASTIEPQNWTTSYCEIYDDRLRDLVRRWFGTKSPSGYHMPWQR</sequence>
<feature type="transmembrane region" description="Helical" evidence="8">
    <location>
        <begin position="12"/>
        <end position="31"/>
    </location>
</feature>
<evidence type="ECO:0000256" key="5">
    <source>
        <dbReference type="ARBA" id="ARBA00022692"/>
    </source>
</evidence>
<evidence type="ECO:0000256" key="1">
    <source>
        <dbReference type="ARBA" id="ARBA00004167"/>
    </source>
</evidence>
<dbReference type="EC" id="2.4.1.-" evidence="8"/>
<keyword evidence="6 8" id="KW-1133">Transmembrane helix</keyword>
<evidence type="ECO:0000256" key="4">
    <source>
        <dbReference type="ARBA" id="ARBA00022679"/>
    </source>
</evidence>
<dbReference type="InterPro" id="IPR008166">
    <property type="entry name" value="Glyco_transf_92"/>
</dbReference>
<evidence type="ECO:0000256" key="2">
    <source>
        <dbReference type="ARBA" id="ARBA00007647"/>
    </source>
</evidence>
<accession>A0AAV3NH15</accession>
<evidence type="ECO:0000256" key="3">
    <source>
        <dbReference type="ARBA" id="ARBA00022676"/>
    </source>
</evidence>
<dbReference type="AlphaFoldDB" id="A0AAV3NH15"/>
<dbReference type="PANTHER" id="PTHR21461:SF69">
    <property type="entry name" value="GLYCOSYLTRANSFERASE FAMILY 92 PROTEIN"/>
    <property type="match status" value="1"/>
</dbReference>
<name>A0AAV3NH15_LITER</name>
<keyword evidence="10" id="KW-1185">Reference proteome</keyword>
<evidence type="ECO:0000256" key="8">
    <source>
        <dbReference type="RuleBase" id="RU366017"/>
    </source>
</evidence>
<evidence type="ECO:0000256" key="7">
    <source>
        <dbReference type="ARBA" id="ARBA00023136"/>
    </source>
</evidence>
<dbReference type="Proteomes" id="UP001454036">
    <property type="component" value="Unassembled WGS sequence"/>
</dbReference>
<gene>
    <name evidence="9" type="ORF">LIER_00349</name>
</gene>
<dbReference type="GO" id="GO:0016020">
    <property type="term" value="C:membrane"/>
    <property type="evidence" value="ECO:0007669"/>
    <property type="project" value="UniProtKB-SubCell"/>
</dbReference>
<comment type="subcellular location">
    <subcellularLocation>
        <location evidence="1">Membrane</location>
        <topology evidence="1">Single-pass membrane protein</topology>
    </subcellularLocation>
</comment>
<protein>
    <recommendedName>
        <fullName evidence="8">Glycosyltransferase family 92 protein</fullName>
        <ecNumber evidence="8">2.4.1.-</ecNumber>
    </recommendedName>
</protein>
<keyword evidence="5 8" id="KW-0812">Transmembrane</keyword>
<dbReference type="GO" id="GO:0005737">
    <property type="term" value="C:cytoplasm"/>
    <property type="evidence" value="ECO:0007669"/>
    <property type="project" value="TreeGrafter"/>
</dbReference>
<keyword evidence="3 8" id="KW-0328">Glycosyltransferase</keyword>
<keyword evidence="7 8" id="KW-0472">Membrane</keyword>
<dbReference type="PANTHER" id="PTHR21461">
    <property type="entry name" value="GLYCOSYLTRANSFERASE FAMILY 92 PROTEIN"/>
    <property type="match status" value="1"/>
</dbReference>
<evidence type="ECO:0000256" key="6">
    <source>
        <dbReference type="ARBA" id="ARBA00022989"/>
    </source>
</evidence>
<dbReference type="EMBL" id="BAABME010000027">
    <property type="protein sequence ID" value="GAA0138644.1"/>
    <property type="molecule type" value="Genomic_DNA"/>
</dbReference>
<reference evidence="9 10" key="1">
    <citation type="submission" date="2024-01" db="EMBL/GenBank/DDBJ databases">
        <title>The complete chloroplast genome sequence of Lithospermum erythrorhizon: insights into the phylogenetic relationship among Boraginaceae species and the maternal lineages of purple gromwells.</title>
        <authorList>
            <person name="Okada T."/>
            <person name="Watanabe K."/>
        </authorList>
    </citation>
    <scope>NUCLEOTIDE SEQUENCE [LARGE SCALE GENOMIC DNA]</scope>
</reference>
<dbReference type="GO" id="GO:0016757">
    <property type="term" value="F:glycosyltransferase activity"/>
    <property type="evidence" value="ECO:0007669"/>
    <property type="project" value="UniProtKB-UniRule"/>
</dbReference>
<dbReference type="Pfam" id="PF01697">
    <property type="entry name" value="Glyco_transf_92"/>
    <property type="match status" value="1"/>
</dbReference>
<evidence type="ECO:0000313" key="10">
    <source>
        <dbReference type="Proteomes" id="UP001454036"/>
    </source>
</evidence>
<evidence type="ECO:0000313" key="9">
    <source>
        <dbReference type="EMBL" id="GAA0138644.1"/>
    </source>
</evidence>
<organism evidence="9 10">
    <name type="scientific">Lithospermum erythrorhizon</name>
    <name type="common">Purple gromwell</name>
    <name type="synonym">Lithospermum officinale var. erythrorhizon</name>
    <dbReference type="NCBI Taxonomy" id="34254"/>
    <lineage>
        <taxon>Eukaryota</taxon>
        <taxon>Viridiplantae</taxon>
        <taxon>Streptophyta</taxon>
        <taxon>Embryophyta</taxon>
        <taxon>Tracheophyta</taxon>
        <taxon>Spermatophyta</taxon>
        <taxon>Magnoliopsida</taxon>
        <taxon>eudicotyledons</taxon>
        <taxon>Gunneridae</taxon>
        <taxon>Pentapetalae</taxon>
        <taxon>asterids</taxon>
        <taxon>lamiids</taxon>
        <taxon>Boraginales</taxon>
        <taxon>Boraginaceae</taxon>
        <taxon>Boraginoideae</taxon>
        <taxon>Lithospermeae</taxon>
        <taxon>Lithospermum</taxon>
    </lineage>
</organism>
<proteinExistence type="inferred from homology"/>